<organism evidence="1 2">
    <name type="scientific">Rubroshorea leprosula</name>
    <dbReference type="NCBI Taxonomy" id="152421"/>
    <lineage>
        <taxon>Eukaryota</taxon>
        <taxon>Viridiplantae</taxon>
        <taxon>Streptophyta</taxon>
        <taxon>Embryophyta</taxon>
        <taxon>Tracheophyta</taxon>
        <taxon>Spermatophyta</taxon>
        <taxon>Magnoliopsida</taxon>
        <taxon>eudicotyledons</taxon>
        <taxon>Gunneridae</taxon>
        <taxon>Pentapetalae</taxon>
        <taxon>rosids</taxon>
        <taxon>malvids</taxon>
        <taxon>Malvales</taxon>
        <taxon>Dipterocarpaceae</taxon>
        <taxon>Rubroshorea</taxon>
    </lineage>
</organism>
<evidence type="ECO:0000313" key="1">
    <source>
        <dbReference type="EMBL" id="GKV44203.1"/>
    </source>
</evidence>
<evidence type="ECO:0000313" key="2">
    <source>
        <dbReference type="Proteomes" id="UP001054252"/>
    </source>
</evidence>
<name>A0AAV5M3X6_9ROSI</name>
<comment type="caution">
    <text evidence="1">The sequence shown here is derived from an EMBL/GenBank/DDBJ whole genome shotgun (WGS) entry which is preliminary data.</text>
</comment>
<reference evidence="1 2" key="1">
    <citation type="journal article" date="2021" name="Commun. Biol.">
        <title>The genome of Shorea leprosula (Dipterocarpaceae) highlights the ecological relevance of drought in aseasonal tropical rainforests.</title>
        <authorList>
            <person name="Ng K.K.S."/>
            <person name="Kobayashi M.J."/>
            <person name="Fawcett J.A."/>
            <person name="Hatakeyama M."/>
            <person name="Paape T."/>
            <person name="Ng C.H."/>
            <person name="Ang C.C."/>
            <person name="Tnah L.H."/>
            <person name="Lee C.T."/>
            <person name="Nishiyama T."/>
            <person name="Sese J."/>
            <person name="O'Brien M.J."/>
            <person name="Copetti D."/>
            <person name="Mohd Noor M.I."/>
            <person name="Ong R.C."/>
            <person name="Putra M."/>
            <person name="Sireger I.Z."/>
            <person name="Indrioko S."/>
            <person name="Kosugi Y."/>
            <person name="Izuno A."/>
            <person name="Isagi Y."/>
            <person name="Lee S.L."/>
            <person name="Shimizu K.K."/>
        </authorList>
    </citation>
    <scope>NUCLEOTIDE SEQUENCE [LARGE SCALE GENOMIC DNA]</scope>
    <source>
        <strain evidence="1">214</strain>
    </source>
</reference>
<sequence length="93" mass="10881">MRLFHTNFPCNFHWTTLSSHLKSGLKLCASIQMLIRWERLPHYSSGIKLSKYTGFQLNHLLLTAGEQDWERKPLLVSVIFQCLNLLPGWLLEL</sequence>
<gene>
    <name evidence="1" type="ORF">SLEP1_g51404</name>
</gene>
<dbReference type="EMBL" id="BPVZ01000178">
    <property type="protein sequence ID" value="GKV44203.1"/>
    <property type="molecule type" value="Genomic_DNA"/>
</dbReference>
<keyword evidence="2" id="KW-1185">Reference proteome</keyword>
<proteinExistence type="predicted"/>
<dbReference type="Proteomes" id="UP001054252">
    <property type="component" value="Unassembled WGS sequence"/>
</dbReference>
<dbReference type="AlphaFoldDB" id="A0AAV5M3X6"/>
<accession>A0AAV5M3X6</accession>
<protein>
    <submittedName>
        <fullName evidence="1">Uncharacterized protein</fullName>
    </submittedName>
</protein>